<protein>
    <submittedName>
        <fullName evidence="5">Hit family protein</fullName>
    </submittedName>
</protein>
<dbReference type="CDD" id="cd01276">
    <property type="entry name" value="PKCI_related"/>
    <property type="match status" value="1"/>
</dbReference>
<dbReference type="InterPro" id="IPR019808">
    <property type="entry name" value="Histidine_triad_CS"/>
</dbReference>
<dbReference type="PANTHER" id="PTHR23089">
    <property type="entry name" value="HISTIDINE TRIAD HIT PROTEIN"/>
    <property type="match status" value="1"/>
</dbReference>
<sequence length="117" mass="13084">MCIFCKIIKGEIPSNRVLESDKFLAFHDINPVAPVHILIIPKEHIGSFHETPKELMGEMTPFIQEVAEKLGLDGSGYRLITNIGDDGGQEISHLHFHLVGGGRLSFPPLYEDYKKSI</sequence>
<evidence type="ECO:0000259" key="4">
    <source>
        <dbReference type="PROSITE" id="PS51084"/>
    </source>
</evidence>
<feature type="short sequence motif" description="Histidine triad motif" evidence="2 3">
    <location>
        <begin position="93"/>
        <end position="97"/>
    </location>
</feature>
<dbReference type="InterPro" id="IPR011146">
    <property type="entry name" value="HIT-like"/>
</dbReference>
<accession>Q6W3K7</accession>
<dbReference type="Gene3D" id="3.30.428.10">
    <property type="entry name" value="HIT-like"/>
    <property type="match status" value="1"/>
</dbReference>
<dbReference type="SUPFAM" id="SSF54197">
    <property type="entry name" value="HIT-like"/>
    <property type="match status" value="1"/>
</dbReference>
<dbReference type="AlphaFoldDB" id="Q6W3K7"/>
<dbReference type="Pfam" id="PF01230">
    <property type="entry name" value="HIT"/>
    <property type="match status" value="1"/>
</dbReference>
<evidence type="ECO:0000256" key="3">
    <source>
        <dbReference type="PROSITE-ProRule" id="PRU00464"/>
    </source>
</evidence>
<name>Q6W3K7_9BACT</name>
<feature type="active site" description="Tele-AMP-histidine intermediate" evidence="1">
    <location>
        <position position="95"/>
    </location>
</feature>
<dbReference type="InterPro" id="IPR036265">
    <property type="entry name" value="HIT-like_sf"/>
</dbReference>
<gene>
    <name evidence="5" type="primary">hitA</name>
</gene>
<dbReference type="GO" id="GO:0003824">
    <property type="term" value="F:catalytic activity"/>
    <property type="evidence" value="ECO:0007669"/>
    <property type="project" value="InterPro"/>
</dbReference>
<reference evidence="5" key="1">
    <citation type="journal article" date="2003" name="Appl. Environ. Microbiol.">
        <title>Evidence of chemolithoautotrophy in the bacterial community associated with Alvinella pompejana, a hydrothermal vent polychaete.</title>
        <authorList>
            <person name="Campbell B.J."/>
            <person name="Stein J.L."/>
            <person name="Cary S.C."/>
        </authorList>
    </citation>
    <scope>NUCLEOTIDE SEQUENCE</scope>
</reference>
<dbReference type="PROSITE" id="PS51084">
    <property type="entry name" value="HIT_2"/>
    <property type="match status" value="1"/>
</dbReference>
<evidence type="ECO:0000313" key="5">
    <source>
        <dbReference type="EMBL" id="AAQ75174.1"/>
    </source>
</evidence>
<dbReference type="PRINTS" id="PR00332">
    <property type="entry name" value="HISTRIAD"/>
</dbReference>
<dbReference type="PROSITE" id="PS00892">
    <property type="entry name" value="HIT_1"/>
    <property type="match status" value="1"/>
</dbReference>
<evidence type="ECO:0000256" key="2">
    <source>
        <dbReference type="PIRSR" id="PIRSR601310-3"/>
    </source>
</evidence>
<dbReference type="EMBL" id="AY312991">
    <property type="protein sequence ID" value="AAQ75174.1"/>
    <property type="molecule type" value="Genomic_DNA"/>
</dbReference>
<organism evidence="5">
    <name type="scientific">Alvinella pompejana epibiont 7G3</name>
    <dbReference type="NCBI Taxonomy" id="244800"/>
    <lineage>
        <taxon>Bacteria</taxon>
        <taxon>Pseudomonadati</taxon>
        <taxon>Campylobacterota</taxon>
        <taxon>Epsilonproteobacteria</taxon>
        <taxon>Campylobacterales</taxon>
        <taxon>Campylobacteraceae</taxon>
    </lineage>
</organism>
<feature type="domain" description="HIT" evidence="4">
    <location>
        <begin position="3"/>
        <end position="115"/>
    </location>
</feature>
<proteinExistence type="predicted"/>
<evidence type="ECO:0000256" key="1">
    <source>
        <dbReference type="PIRSR" id="PIRSR601310-1"/>
    </source>
</evidence>
<dbReference type="InterPro" id="IPR001310">
    <property type="entry name" value="Histidine_triad_HIT"/>
</dbReference>